<reference evidence="2 3" key="1">
    <citation type="journal article" date="2019" name="Environ. Microbiol.">
        <title>An active ?-lactamase is a part of an orchestrated cell wall stress resistance network of Bacillus subtilis and related rhizosphere species.</title>
        <authorList>
            <person name="Bucher T."/>
            <person name="Keren-Paz A."/>
            <person name="Hausser J."/>
            <person name="Olender T."/>
            <person name="Cytryn E."/>
            <person name="Kolodkin-Gal I."/>
        </authorList>
    </citation>
    <scope>NUCLEOTIDE SEQUENCE [LARGE SCALE GENOMIC DNA]</scope>
    <source>
        <strain evidence="2 3">I32</strain>
    </source>
</reference>
<gene>
    <name evidence="2" type="ORF">FC695_45250</name>
</gene>
<feature type="non-terminal residue" evidence="2">
    <location>
        <position position="1"/>
    </location>
</feature>
<comment type="caution">
    <text evidence="2">The sequence shown here is derived from an EMBL/GenBank/DDBJ whole genome shotgun (WGS) entry which is preliminary data.</text>
</comment>
<dbReference type="AlphaFoldDB" id="A0A9X9F0I1"/>
<organism evidence="2 3">
    <name type="scientific">Bacillus cereus</name>
    <dbReference type="NCBI Taxonomy" id="1396"/>
    <lineage>
        <taxon>Bacteria</taxon>
        <taxon>Bacillati</taxon>
        <taxon>Bacillota</taxon>
        <taxon>Bacilli</taxon>
        <taxon>Bacillales</taxon>
        <taxon>Bacillaceae</taxon>
        <taxon>Bacillus</taxon>
        <taxon>Bacillus cereus group</taxon>
    </lineage>
</organism>
<proteinExistence type="predicted"/>
<dbReference type="Proteomes" id="UP000308444">
    <property type="component" value="Unassembled WGS sequence"/>
</dbReference>
<evidence type="ECO:0000256" key="1">
    <source>
        <dbReference type="SAM" id="Phobius"/>
    </source>
</evidence>
<accession>A0A9X9F0I1</accession>
<evidence type="ECO:0000313" key="3">
    <source>
        <dbReference type="Proteomes" id="UP000308444"/>
    </source>
</evidence>
<protein>
    <submittedName>
        <fullName evidence="2">ECF transporter S component</fullName>
    </submittedName>
</protein>
<dbReference type="EMBL" id="SZOH01005551">
    <property type="protein sequence ID" value="TKI79007.1"/>
    <property type="molecule type" value="Genomic_DNA"/>
</dbReference>
<sequence>ATWETVISYYIASFYFDLSHAISNVIFLLLFSTSWITILTRFKKKYGILDEHNVT</sequence>
<keyword evidence="1" id="KW-0812">Transmembrane</keyword>
<name>A0A9X9F0I1_BACCE</name>
<keyword evidence="1" id="KW-1133">Transmembrane helix</keyword>
<keyword evidence="1" id="KW-0472">Membrane</keyword>
<feature type="transmembrane region" description="Helical" evidence="1">
    <location>
        <begin position="20"/>
        <end position="39"/>
    </location>
</feature>
<evidence type="ECO:0000313" key="2">
    <source>
        <dbReference type="EMBL" id="TKI79007.1"/>
    </source>
</evidence>